<comment type="caution">
    <text evidence="2">The sequence shown here is derived from an EMBL/GenBank/DDBJ whole genome shotgun (WGS) entry which is preliminary data.</text>
</comment>
<feature type="compositionally biased region" description="Gly residues" evidence="1">
    <location>
        <begin position="41"/>
        <end position="58"/>
    </location>
</feature>
<protein>
    <submittedName>
        <fullName evidence="2">Uncharacterized protein</fullName>
    </submittedName>
</protein>
<accession>A0AAV7W1S7</accession>
<gene>
    <name evidence="2" type="ORF">NDU88_002038</name>
</gene>
<feature type="region of interest" description="Disordered" evidence="1">
    <location>
        <begin position="108"/>
        <end position="210"/>
    </location>
</feature>
<keyword evidence="3" id="KW-1185">Reference proteome</keyword>
<dbReference type="Proteomes" id="UP001066276">
    <property type="component" value="Chromosome 1_2"/>
</dbReference>
<evidence type="ECO:0000313" key="2">
    <source>
        <dbReference type="EMBL" id="KAJ1206636.1"/>
    </source>
</evidence>
<proteinExistence type="predicted"/>
<name>A0AAV7W1S7_PLEWA</name>
<dbReference type="AlphaFoldDB" id="A0AAV7W1S7"/>
<feature type="region of interest" description="Disordered" evidence="1">
    <location>
        <begin position="16"/>
        <end position="78"/>
    </location>
</feature>
<evidence type="ECO:0000256" key="1">
    <source>
        <dbReference type="SAM" id="MobiDB-lite"/>
    </source>
</evidence>
<evidence type="ECO:0000313" key="3">
    <source>
        <dbReference type="Proteomes" id="UP001066276"/>
    </source>
</evidence>
<dbReference type="EMBL" id="JANPWB010000002">
    <property type="protein sequence ID" value="KAJ1206636.1"/>
    <property type="molecule type" value="Genomic_DNA"/>
</dbReference>
<reference evidence="2" key="1">
    <citation type="journal article" date="2022" name="bioRxiv">
        <title>Sequencing and chromosome-scale assembly of the giantPleurodeles waltlgenome.</title>
        <authorList>
            <person name="Brown T."/>
            <person name="Elewa A."/>
            <person name="Iarovenko S."/>
            <person name="Subramanian E."/>
            <person name="Araus A.J."/>
            <person name="Petzold A."/>
            <person name="Susuki M."/>
            <person name="Suzuki K.-i.T."/>
            <person name="Hayashi T."/>
            <person name="Toyoda A."/>
            <person name="Oliveira C."/>
            <person name="Osipova E."/>
            <person name="Leigh N.D."/>
            <person name="Simon A."/>
            <person name="Yun M.H."/>
        </authorList>
    </citation>
    <scope>NUCLEOTIDE SEQUENCE</scope>
    <source>
        <strain evidence="2">20211129_DDA</strain>
        <tissue evidence="2">Liver</tissue>
    </source>
</reference>
<organism evidence="2 3">
    <name type="scientific">Pleurodeles waltl</name>
    <name type="common">Iberian ribbed newt</name>
    <dbReference type="NCBI Taxonomy" id="8319"/>
    <lineage>
        <taxon>Eukaryota</taxon>
        <taxon>Metazoa</taxon>
        <taxon>Chordata</taxon>
        <taxon>Craniata</taxon>
        <taxon>Vertebrata</taxon>
        <taxon>Euteleostomi</taxon>
        <taxon>Amphibia</taxon>
        <taxon>Batrachia</taxon>
        <taxon>Caudata</taxon>
        <taxon>Salamandroidea</taxon>
        <taxon>Salamandridae</taxon>
        <taxon>Pleurodelinae</taxon>
        <taxon>Pleurodeles</taxon>
    </lineage>
</organism>
<feature type="compositionally biased region" description="Pro residues" evidence="1">
    <location>
        <begin position="111"/>
        <end position="123"/>
    </location>
</feature>
<feature type="compositionally biased region" description="Basic residues" evidence="1">
    <location>
        <begin position="200"/>
        <end position="210"/>
    </location>
</feature>
<sequence length="210" mass="21509">MLLVLARLVACPPPRARPAKVPQFAPWWGASPVSPPPTTSPGGGRGMGGELEKGGGGNPVPSSVAGHSPFRDQSRLHRVSPATFLGPCARQGLLEQGAQLTCSVCPEAGGPRPPPRILQPGPGPAACVPSPRSGPAPRRRGGRREGGREVHPPGVAGPSLQWATEAKGRSQRRGSPSSAPGSAVNPRRAGCSRASLPGCLHRRPRGPPPS</sequence>